<gene>
    <name evidence="2" type="ORF">GPECTOR_26g535</name>
</gene>
<evidence type="ECO:0000313" key="3">
    <source>
        <dbReference type="Proteomes" id="UP000075714"/>
    </source>
</evidence>
<feature type="region of interest" description="Disordered" evidence="1">
    <location>
        <begin position="140"/>
        <end position="207"/>
    </location>
</feature>
<evidence type="ECO:0000313" key="2">
    <source>
        <dbReference type="EMBL" id="KXZ48632.1"/>
    </source>
</evidence>
<feature type="region of interest" description="Disordered" evidence="1">
    <location>
        <begin position="328"/>
        <end position="350"/>
    </location>
</feature>
<sequence length="518" mass="51720">MWPDLLAEGLRDQGPRMMAAAADPAAAPPLLNYAYGGATACPQAGGLGAAAPHLLEQVTSYLRDWESAGPSVGIANDPDAYGVRPRRAQEVPPCSPGPDSSADGAKGAHKAGCQGKPLGSGPPGGVDACLPGLLRSVSPRPDAGCHQADSSQPRGGSEGAAGAVGRRVLRGAGPRSTASSTGSSSTGSSSSGSRTAIPCNCGTAQQQPPPRRVFNIWIGHNDFLDPSLNWTDPRVGVGLARNVTASITAAAELLFLHSISTSIPASDEADGAGGGGVGPGPGGPRTAPADTSAPAVAASAPPVFTPFRASSSRSGLLRGSGTSSLRAAAAAGRAESDPAAADRGSSLGSRAAAAGTSAGSAAGSAGGRHGADALVLWTLAPLENTPAVPTVVRQQAKGVVADINRALERSLRELAVRHPDGPAAYVFDAHAALSSHGRRLGMRDGSGGAACLRFNKASGASSPAAADLELVLLAASAHRCPRPEEFLWYDGSHLTSAAHGRLLAAPLLAGLQARHGRR</sequence>
<dbReference type="InterPro" id="IPR036514">
    <property type="entry name" value="SGNH_hydro_sf"/>
</dbReference>
<name>A0A150GFL5_GONPE</name>
<feature type="compositionally biased region" description="Gly residues" evidence="1">
    <location>
        <begin position="271"/>
        <end position="280"/>
    </location>
</feature>
<dbReference type="Gene3D" id="3.40.50.1110">
    <property type="entry name" value="SGNH hydrolase"/>
    <property type="match status" value="1"/>
</dbReference>
<feature type="compositionally biased region" description="Low complexity" evidence="1">
    <location>
        <begin position="160"/>
        <end position="193"/>
    </location>
</feature>
<comment type="caution">
    <text evidence="2">The sequence shown here is derived from an EMBL/GenBank/DDBJ whole genome shotgun (WGS) entry which is preliminary data.</text>
</comment>
<dbReference type="Proteomes" id="UP000075714">
    <property type="component" value="Unassembled WGS sequence"/>
</dbReference>
<feature type="region of interest" description="Disordered" evidence="1">
    <location>
        <begin position="265"/>
        <end position="297"/>
    </location>
</feature>
<reference evidence="3" key="1">
    <citation type="journal article" date="2016" name="Nat. Commun.">
        <title>The Gonium pectorale genome demonstrates co-option of cell cycle regulation during the evolution of multicellularity.</title>
        <authorList>
            <person name="Hanschen E.R."/>
            <person name="Marriage T.N."/>
            <person name="Ferris P.J."/>
            <person name="Hamaji T."/>
            <person name="Toyoda A."/>
            <person name="Fujiyama A."/>
            <person name="Neme R."/>
            <person name="Noguchi H."/>
            <person name="Minakuchi Y."/>
            <person name="Suzuki M."/>
            <person name="Kawai-Toyooka H."/>
            <person name="Smith D.R."/>
            <person name="Sparks H."/>
            <person name="Anderson J."/>
            <person name="Bakaric R."/>
            <person name="Luria V."/>
            <person name="Karger A."/>
            <person name="Kirschner M.W."/>
            <person name="Durand P.M."/>
            <person name="Michod R.E."/>
            <person name="Nozaki H."/>
            <person name="Olson B.J."/>
        </authorList>
    </citation>
    <scope>NUCLEOTIDE SEQUENCE [LARGE SCALE GENOMIC DNA]</scope>
    <source>
        <strain evidence="3">NIES-2863</strain>
    </source>
</reference>
<feature type="compositionally biased region" description="Low complexity" evidence="1">
    <location>
        <begin position="284"/>
        <end position="297"/>
    </location>
</feature>
<accession>A0A150GFL5</accession>
<keyword evidence="3" id="KW-1185">Reference proteome</keyword>
<feature type="region of interest" description="Disordered" evidence="1">
    <location>
        <begin position="71"/>
        <end position="121"/>
    </location>
</feature>
<evidence type="ECO:0000256" key="1">
    <source>
        <dbReference type="SAM" id="MobiDB-lite"/>
    </source>
</evidence>
<dbReference type="AlphaFoldDB" id="A0A150GFL5"/>
<dbReference type="EMBL" id="LSYV01000027">
    <property type="protein sequence ID" value="KXZ48632.1"/>
    <property type="molecule type" value="Genomic_DNA"/>
</dbReference>
<proteinExistence type="predicted"/>
<protein>
    <submittedName>
        <fullName evidence="2">Uncharacterized protein</fullName>
    </submittedName>
</protein>
<organism evidence="2 3">
    <name type="scientific">Gonium pectorale</name>
    <name type="common">Green alga</name>
    <dbReference type="NCBI Taxonomy" id="33097"/>
    <lineage>
        <taxon>Eukaryota</taxon>
        <taxon>Viridiplantae</taxon>
        <taxon>Chlorophyta</taxon>
        <taxon>core chlorophytes</taxon>
        <taxon>Chlorophyceae</taxon>
        <taxon>CS clade</taxon>
        <taxon>Chlamydomonadales</taxon>
        <taxon>Volvocaceae</taxon>
        <taxon>Gonium</taxon>
    </lineage>
</organism>